<feature type="binding site" description="in other chain" evidence="8">
    <location>
        <begin position="35"/>
        <end position="37"/>
    </location>
    <ligand>
        <name>FMN</name>
        <dbReference type="ChEBI" id="CHEBI:58210"/>
        <note>ligand shared between dimeric partners</note>
    </ligand>
</feature>
<dbReference type="InterPro" id="IPR000415">
    <property type="entry name" value="Nitroreductase-like"/>
</dbReference>
<organism evidence="10 11">
    <name type="scientific">Komagataeibacter diospyri</name>
    <dbReference type="NCBI Taxonomy" id="1932662"/>
    <lineage>
        <taxon>Bacteria</taxon>
        <taxon>Pseudomonadati</taxon>
        <taxon>Pseudomonadota</taxon>
        <taxon>Alphaproteobacteria</taxon>
        <taxon>Acetobacterales</taxon>
        <taxon>Acetobacteraceae</taxon>
        <taxon>Komagataeibacter</taxon>
    </lineage>
</organism>
<dbReference type="GO" id="GO:0016491">
    <property type="term" value="F:oxidoreductase activity"/>
    <property type="evidence" value="ECO:0007669"/>
    <property type="project" value="UniProtKB-UniRule"/>
</dbReference>
<keyword evidence="3 7" id="KW-0288">FMN</keyword>
<reference evidence="11" key="1">
    <citation type="submission" date="2017-01" db="EMBL/GenBank/DDBJ databases">
        <title>Komagataeibacter sp. MSKU9 whole genome sequencing project.</title>
        <authorList>
            <person name="Matsutani M."/>
            <person name="Naloka K."/>
            <person name="Theeragool G."/>
            <person name="Yakushi T."/>
            <person name="Matsushita K."/>
        </authorList>
    </citation>
    <scope>NUCLEOTIDE SEQUENCE [LARGE SCALE GENOMIC DNA]</scope>
    <source>
        <strain evidence="11">MSKU9</strain>
    </source>
</reference>
<dbReference type="InterPro" id="IPR052530">
    <property type="entry name" value="NAD(P)H_nitroreductase"/>
</dbReference>
<evidence type="ECO:0000259" key="9">
    <source>
        <dbReference type="Pfam" id="PF00881"/>
    </source>
</evidence>
<dbReference type="AlphaFoldDB" id="A0A4P5NTP9"/>
<feature type="binding site" evidence="8">
    <location>
        <position position="60"/>
    </location>
    <ligand>
        <name>FMN</name>
        <dbReference type="ChEBI" id="CHEBI:58210"/>
        <note>ligand shared between dimeric partners</note>
    </ligand>
</feature>
<name>A0A4P5NTP9_9PROT</name>
<feature type="binding site" evidence="8">
    <location>
        <position position="64"/>
    </location>
    <ligand>
        <name>FMN</name>
        <dbReference type="ChEBI" id="CHEBI:58210"/>
        <note>ligand shared between dimeric partners</note>
    </ligand>
</feature>
<evidence type="ECO:0000256" key="8">
    <source>
        <dbReference type="PIRSR" id="PIRSR000232-1"/>
    </source>
</evidence>
<dbReference type="InterPro" id="IPR029479">
    <property type="entry name" value="Nitroreductase"/>
</dbReference>
<dbReference type="Gene3D" id="3.40.109.10">
    <property type="entry name" value="NADH Oxidase"/>
    <property type="match status" value="1"/>
</dbReference>
<proteinExistence type="inferred from homology"/>
<sequence length="220" mass="23746">MVSCHDTRHQAMDCQRAPSLSGNDHMTSLDLLLSRFSTDALMEPAPAGDVLHAILSTAMRAPDHGKLRPWRYVLVEGDARPGLAQRVVASMKRLDPNVEPAKIEKRLSRFSTMPLTIVLGMHLCPEHKIPLIEQELAVGAAAMNILNALHATGFGGVWVSGDVAYDPEFAAELGFPAPHKLAGFLFVGTPKPDATAPKRRPVDGYVANWTGSPVHFGADA</sequence>
<evidence type="ECO:0000256" key="6">
    <source>
        <dbReference type="ARBA" id="ARBA00023027"/>
    </source>
</evidence>
<keyword evidence="5 7" id="KW-0560">Oxidoreductase</keyword>
<evidence type="ECO:0000313" key="10">
    <source>
        <dbReference type="EMBL" id="GCE83554.1"/>
    </source>
</evidence>
<dbReference type="Proteomes" id="UP000315095">
    <property type="component" value="Unassembled WGS sequence"/>
</dbReference>
<dbReference type="PIRSF" id="PIRSF000232">
    <property type="entry name" value="YdjA"/>
    <property type="match status" value="1"/>
</dbReference>
<comment type="cofactor">
    <cofactor evidence="8">
        <name>FMN</name>
        <dbReference type="ChEBI" id="CHEBI:58210"/>
    </cofactor>
    <text evidence="8">Binds 1 FMN per subunit.</text>
</comment>
<feature type="binding site" description="in other chain" evidence="8">
    <location>
        <begin position="158"/>
        <end position="160"/>
    </location>
    <ligand>
        <name>FMN</name>
        <dbReference type="ChEBI" id="CHEBI:58210"/>
        <note>ligand shared between dimeric partners</note>
    </ligand>
</feature>
<comment type="caution">
    <text evidence="10">The sequence shown here is derived from an EMBL/GenBank/DDBJ whole genome shotgun (WGS) entry which is preliminary data.</text>
</comment>
<evidence type="ECO:0000256" key="4">
    <source>
        <dbReference type="ARBA" id="ARBA00022857"/>
    </source>
</evidence>
<keyword evidence="2 7" id="KW-0285">Flavoprotein</keyword>
<dbReference type="PANTHER" id="PTHR43821">
    <property type="entry name" value="NAD(P)H NITROREDUCTASE YDJA-RELATED"/>
    <property type="match status" value="1"/>
</dbReference>
<dbReference type="InterPro" id="IPR026021">
    <property type="entry name" value="YdjA-like"/>
</dbReference>
<dbReference type="EMBL" id="BDLU01000037">
    <property type="protein sequence ID" value="GCE83554.1"/>
    <property type="molecule type" value="Genomic_DNA"/>
</dbReference>
<dbReference type="CDD" id="cd02135">
    <property type="entry name" value="YdjA-like"/>
    <property type="match status" value="1"/>
</dbReference>
<protein>
    <recommendedName>
        <fullName evidence="7">Putative NAD(P)H nitroreductase</fullName>
        <ecNumber evidence="7">1.-.-.-</ecNumber>
    </recommendedName>
</protein>
<keyword evidence="11" id="KW-1185">Reference proteome</keyword>
<keyword evidence="6 7" id="KW-0520">NAD</keyword>
<comment type="similarity">
    <text evidence="1 7">Belongs to the nitroreductase family.</text>
</comment>
<evidence type="ECO:0000256" key="3">
    <source>
        <dbReference type="ARBA" id="ARBA00022643"/>
    </source>
</evidence>
<gene>
    <name evidence="10" type="ORF">MSKU9_1695</name>
</gene>
<dbReference type="EC" id="1.-.-.-" evidence="7"/>
<evidence type="ECO:0000256" key="5">
    <source>
        <dbReference type="ARBA" id="ARBA00023002"/>
    </source>
</evidence>
<evidence type="ECO:0000256" key="7">
    <source>
        <dbReference type="PIRNR" id="PIRNR000232"/>
    </source>
</evidence>
<evidence type="ECO:0000256" key="2">
    <source>
        <dbReference type="ARBA" id="ARBA00022630"/>
    </source>
</evidence>
<dbReference type="PANTHER" id="PTHR43821:SF1">
    <property type="entry name" value="NAD(P)H NITROREDUCTASE YDJA-RELATED"/>
    <property type="match status" value="1"/>
</dbReference>
<accession>A0A4P5NTP9</accession>
<keyword evidence="4 7" id="KW-0521">NADP</keyword>
<dbReference type="Pfam" id="PF00881">
    <property type="entry name" value="Nitroreductase"/>
    <property type="match status" value="1"/>
</dbReference>
<dbReference type="SUPFAM" id="SSF55469">
    <property type="entry name" value="FMN-dependent nitroreductase-like"/>
    <property type="match status" value="1"/>
</dbReference>
<evidence type="ECO:0000313" key="11">
    <source>
        <dbReference type="Proteomes" id="UP000315095"/>
    </source>
</evidence>
<evidence type="ECO:0000256" key="1">
    <source>
        <dbReference type="ARBA" id="ARBA00007118"/>
    </source>
</evidence>
<feature type="domain" description="Nitroreductase" evidence="9">
    <location>
        <begin position="44"/>
        <end position="188"/>
    </location>
</feature>